<dbReference type="GO" id="GO:0016747">
    <property type="term" value="F:acyltransferase activity, transferring groups other than amino-acyl groups"/>
    <property type="evidence" value="ECO:0007669"/>
    <property type="project" value="TreeGrafter"/>
</dbReference>
<dbReference type="PANTHER" id="PTHR48098:SF1">
    <property type="entry name" value="DIACYLGLYCEROL ACYLTRANSFERASE_MYCOLYLTRANSFERASE AG85A"/>
    <property type="match status" value="1"/>
</dbReference>
<proteinExistence type="predicted"/>
<evidence type="ECO:0000313" key="2">
    <source>
        <dbReference type="Proteomes" id="UP000594042"/>
    </source>
</evidence>
<dbReference type="RefSeq" id="WP_021932014.1">
    <property type="nucleotide sequence ID" value="NZ_AP023322.1"/>
</dbReference>
<dbReference type="Gene3D" id="3.40.50.1820">
    <property type="entry name" value="alpha/beta hydrolase"/>
    <property type="match status" value="1"/>
</dbReference>
<dbReference type="PANTHER" id="PTHR48098">
    <property type="entry name" value="ENTEROCHELIN ESTERASE-RELATED"/>
    <property type="match status" value="1"/>
</dbReference>
<dbReference type="InterPro" id="IPR000801">
    <property type="entry name" value="Esterase-like"/>
</dbReference>
<dbReference type="InterPro" id="IPR029058">
    <property type="entry name" value="AB_hydrolase_fold"/>
</dbReference>
<dbReference type="KEGG" id="copr:Cop2CBH44_16130"/>
<name>A0A7G1HUM9_9BACT</name>
<organism evidence="1 2">
    <name type="scientific">Coprobacter secundus subsp. similis</name>
    <dbReference type="NCBI Taxonomy" id="2751153"/>
    <lineage>
        <taxon>Bacteria</taxon>
        <taxon>Pseudomonadati</taxon>
        <taxon>Bacteroidota</taxon>
        <taxon>Bacteroidia</taxon>
        <taxon>Bacteroidales</taxon>
        <taxon>Barnesiellaceae</taxon>
        <taxon>Coprobacter</taxon>
    </lineage>
</organism>
<keyword evidence="2" id="KW-1185">Reference proteome</keyword>
<gene>
    <name evidence="1" type="ORF">Cop2CBH44_16130</name>
</gene>
<evidence type="ECO:0008006" key="3">
    <source>
        <dbReference type="Google" id="ProtNLM"/>
    </source>
</evidence>
<protein>
    <recommendedName>
        <fullName evidence="3">XynC protein</fullName>
    </recommendedName>
</protein>
<sequence length="272" mass="31053">MRLRLFFLLPLLFICFFTHAVLVDTIQVKSKVMNKNIFCVVISPDKQINGASCPVLYLLHGYGGSYKSWLEVKPELPQLAEQYGMMIVCPDGENSWYWDSPQNSASQFETFVSDELIKYIDQNYPTVPNAAGRAITGLSMGGHGALWLAIRHQDIFGGAGSTSGGLDILPFSKNWKIKEQLGEQLSNKQIWESHTVINQLEKLRNGNLMIIIDCGDNDIFFEVNNRVHHKLCTLNIKHDYIVRPGTHNSQYWNNSIEYQILFFAKFFNNKLI</sequence>
<dbReference type="EMBL" id="AP023322">
    <property type="protein sequence ID" value="BCI63260.1"/>
    <property type="molecule type" value="Genomic_DNA"/>
</dbReference>
<evidence type="ECO:0000313" key="1">
    <source>
        <dbReference type="EMBL" id="BCI63260.1"/>
    </source>
</evidence>
<dbReference type="SUPFAM" id="SSF53474">
    <property type="entry name" value="alpha/beta-Hydrolases"/>
    <property type="match status" value="1"/>
</dbReference>
<accession>A0A7G1HUM9</accession>
<dbReference type="Pfam" id="PF00756">
    <property type="entry name" value="Esterase"/>
    <property type="match status" value="1"/>
</dbReference>
<dbReference type="AlphaFoldDB" id="A0A7G1HUM9"/>
<dbReference type="Proteomes" id="UP000594042">
    <property type="component" value="Chromosome"/>
</dbReference>
<dbReference type="InterPro" id="IPR050583">
    <property type="entry name" value="Mycobacterial_A85_antigen"/>
</dbReference>
<reference evidence="2" key="1">
    <citation type="submission" date="2020-07" db="EMBL/GenBank/DDBJ databases">
        <title>Complete genome sequencing of Coprobacter sp. strain 2CBH44.</title>
        <authorList>
            <person name="Sakamoto M."/>
            <person name="Murakami T."/>
            <person name="Mori H."/>
        </authorList>
    </citation>
    <scope>NUCLEOTIDE SEQUENCE [LARGE SCALE GENOMIC DNA]</scope>
    <source>
        <strain evidence="2">2CBH44</strain>
    </source>
</reference>